<dbReference type="PANTHER" id="PTHR15837:SF0">
    <property type="entry name" value="RAN GUANINE NUCLEOTIDE RELEASE FACTOR"/>
    <property type="match status" value="1"/>
</dbReference>
<evidence type="ECO:0000313" key="6">
    <source>
        <dbReference type="Proteomes" id="UP000015105"/>
    </source>
</evidence>
<evidence type="ECO:0000256" key="3">
    <source>
        <dbReference type="ARBA" id="ARBA00022927"/>
    </source>
</evidence>
<protein>
    <recommendedName>
        <fullName evidence="7">Ran guanine nucleotide release factor</fullName>
    </recommendedName>
</protein>
<dbReference type="STRING" id="200361.A0A453C4T2"/>
<dbReference type="GO" id="GO:0031267">
    <property type="term" value="F:small GTPase binding"/>
    <property type="evidence" value="ECO:0007669"/>
    <property type="project" value="TreeGrafter"/>
</dbReference>
<comment type="similarity">
    <text evidence="1">Belongs to the MOG1 family.</text>
</comment>
<feature type="compositionally biased region" description="Polar residues" evidence="4">
    <location>
        <begin position="107"/>
        <end position="117"/>
    </location>
</feature>
<evidence type="ECO:0000256" key="4">
    <source>
        <dbReference type="SAM" id="MobiDB-lite"/>
    </source>
</evidence>
<dbReference type="GO" id="GO:0005085">
    <property type="term" value="F:guanyl-nucleotide exchange factor activity"/>
    <property type="evidence" value="ECO:0007669"/>
    <property type="project" value="TreeGrafter"/>
</dbReference>
<keyword evidence="3" id="KW-0653">Protein transport</keyword>
<dbReference type="GO" id="GO:0006606">
    <property type="term" value="P:protein import into nucleus"/>
    <property type="evidence" value="ECO:0007669"/>
    <property type="project" value="TreeGrafter"/>
</dbReference>
<dbReference type="InterPro" id="IPR016123">
    <property type="entry name" value="Mog1/PsbP_a/b/a-sand"/>
</dbReference>
<sequence length="333" mass="35468">QIPFHGMALRLISTREACSPLIGILTAGDSPSPFRHLPDPGLLCPTPFLALIPTERIQTRLILHQAGVGSSPLGQGRAPSRPCAPPPPTSPRATHHPASAATRLRLPTSTPQRSRLQNLVLPSKSQDSPAKMAGESSTRRPLFGGAISTAFPVRFQDVSNIREVPDHQEVLVDPARDESLIFELLDLKGEVEDGGSALWFLRDVANEQDAADNLVVEHSGTIELAGLRSGEAPAVAGTAIGKLAVSKGRQGREAQNIVRLYLANIRLKNAATDVVITAYEPLLINPLSESAQAIAAGPAVPAEQAGCLPMSEVFRLAVMNFDVHDWNLFNGSG</sequence>
<evidence type="ECO:0008006" key="7">
    <source>
        <dbReference type="Google" id="ProtNLM"/>
    </source>
</evidence>
<dbReference type="Pfam" id="PF04603">
    <property type="entry name" value="Mog1"/>
    <property type="match status" value="1"/>
</dbReference>
<dbReference type="PANTHER" id="PTHR15837">
    <property type="entry name" value="RAN GUANINE NUCLEOTIDE RELEASE FACTOR"/>
    <property type="match status" value="1"/>
</dbReference>
<evidence type="ECO:0000313" key="5">
    <source>
        <dbReference type="EnsemblPlants" id="AET2Gv20734300.6"/>
    </source>
</evidence>
<reference evidence="5" key="4">
    <citation type="submission" date="2019-03" db="UniProtKB">
        <authorList>
            <consortium name="EnsemblPlants"/>
        </authorList>
    </citation>
    <scope>IDENTIFICATION</scope>
</reference>
<dbReference type="Proteomes" id="UP000015105">
    <property type="component" value="Chromosome 2D"/>
</dbReference>
<dbReference type="Gene3D" id="3.40.1000.10">
    <property type="entry name" value="Mog1/PsbP, alpha/beta/alpha sandwich"/>
    <property type="match status" value="1"/>
</dbReference>
<dbReference type="AlphaFoldDB" id="A0A453C4T2"/>
<reference evidence="5" key="3">
    <citation type="journal article" date="2017" name="Nature">
        <title>Genome sequence of the progenitor of the wheat D genome Aegilops tauschii.</title>
        <authorList>
            <person name="Luo M.C."/>
            <person name="Gu Y.Q."/>
            <person name="Puiu D."/>
            <person name="Wang H."/>
            <person name="Twardziok S.O."/>
            <person name="Deal K.R."/>
            <person name="Huo N."/>
            <person name="Zhu T."/>
            <person name="Wang L."/>
            <person name="Wang Y."/>
            <person name="McGuire P.E."/>
            <person name="Liu S."/>
            <person name="Long H."/>
            <person name="Ramasamy R.K."/>
            <person name="Rodriguez J.C."/>
            <person name="Van S.L."/>
            <person name="Yuan L."/>
            <person name="Wang Z."/>
            <person name="Xia Z."/>
            <person name="Xiao L."/>
            <person name="Anderson O.D."/>
            <person name="Ouyang S."/>
            <person name="Liang Y."/>
            <person name="Zimin A.V."/>
            <person name="Pertea G."/>
            <person name="Qi P."/>
            <person name="Bennetzen J.L."/>
            <person name="Dai X."/>
            <person name="Dawson M.W."/>
            <person name="Muller H.G."/>
            <person name="Kugler K."/>
            <person name="Rivarola-Duarte L."/>
            <person name="Spannagl M."/>
            <person name="Mayer K.F.X."/>
            <person name="Lu F.H."/>
            <person name="Bevan M.W."/>
            <person name="Leroy P."/>
            <person name="Li P."/>
            <person name="You F.M."/>
            <person name="Sun Q."/>
            <person name="Liu Z."/>
            <person name="Lyons E."/>
            <person name="Wicker T."/>
            <person name="Salzberg S.L."/>
            <person name="Devos K.M."/>
            <person name="Dvorak J."/>
        </authorList>
    </citation>
    <scope>NUCLEOTIDE SEQUENCE [LARGE SCALE GENOMIC DNA]</scope>
    <source>
        <strain evidence="5">cv. AL8/78</strain>
    </source>
</reference>
<reference evidence="6" key="1">
    <citation type="journal article" date="2014" name="Science">
        <title>Ancient hybridizations among the ancestral genomes of bread wheat.</title>
        <authorList>
            <consortium name="International Wheat Genome Sequencing Consortium,"/>
            <person name="Marcussen T."/>
            <person name="Sandve S.R."/>
            <person name="Heier L."/>
            <person name="Spannagl M."/>
            <person name="Pfeifer M."/>
            <person name="Jakobsen K.S."/>
            <person name="Wulff B.B."/>
            <person name="Steuernagel B."/>
            <person name="Mayer K.F."/>
            <person name="Olsen O.A."/>
        </authorList>
    </citation>
    <scope>NUCLEOTIDE SEQUENCE [LARGE SCALE GENOMIC DNA]</scope>
    <source>
        <strain evidence="6">cv. AL8/78</strain>
    </source>
</reference>
<dbReference type="Gramene" id="AET2Gv20734300.6">
    <property type="protein sequence ID" value="AET2Gv20734300.6"/>
    <property type="gene ID" value="AET2Gv20734300"/>
</dbReference>
<reference evidence="5" key="5">
    <citation type="journal article" date="2021" name="G3 (Bethesda)">
        <title>Aegilops tauschii genome assembly Aet v5.0 features greater sequence contiguity and improved annotation.</title>
        <authorList>
            <person name="Wang L."/>
            <person name="Zhu T."/>
            <person name="Rodriguez J.C."/>
            <person name="Deal K.R."/>
            <person name="Dubcovsky J."/>
            <person name="McGuire P.E."/>
            <person name="Lux T."/>
            <person name="Spannagl M."/>
            <person name="Mayer K.F.X."/>
            <person name="Baldrich P."/>
            <person name="Meyers B.C."/>
            <person name="Huo N."/>
            <person name="Gu Y.Q."/>
            <person name="Zhou H."/>
            <person name="Devos K.M."/>
            <person name="Bennetzen J.L."/>
            <person name="Unver T."/>
            <person name="Budak H."/>
            <person name="Gulick P.J."/>
            <person name="Galiba G."/>
            <person name="Kalapos B."/>
            <person name="Nelson D.R."/>
            <person name="Li P."/>
            <person name="You F.M."/>
            <person name="Luo M.C."/>
            <person name="Dvorak J."/>
        </authorList>
    </citation>
    <scope>NUCLEOTIDE SEQUENCE [LARGE SCALE GENOMIC DNA]</scope>
    <source>
        <strain evidence="5">cv. AL8/78</strain>
    </source>
</reference>
<dbReference type="EnsemblPlants" id="AET2Gv20734300.6">
    <property type="protein sequence ID" value="AET2Gv20734300.6"/>
    <property type="gene ID" value="AET2Gv20734300"/>
</dbReference>
<dbReference type="InterPro" id="IPR007681">
    <property type="entry name" value="Mog1"/>
</dbReference>
<reference evidence="6" key="2">
    <citation type="journal article" date="2017" name="Nat. Plants">
        <title>The Aegilops tauschii genome reveals multiple impacts of transposons.</title>
        <authorList>
            <person name="Zhao G."/>
            <person name="Zou C."/>
            <person name="Li K."/>
            <person name="Wang K."/>
            <person name="Li T."/>
            <person name="Gao L."/>
            <person name="Zhang X."/>
            <person name="Wang H."/>
            <person name="Yang Z."/>
            <person name="Liu X."/>
            <person name="Jiang W."/>
            <person name="Mao L."/>
            <person name="Kong X."/>
            <person name="Jiao Y."/>
            <person name="Jia J."/>
        </authorList>
    </citation>
    <scope>NUCLEOTIDE SEQUENCE [LARGE SCALE GENOMIC DNA]</scope>
    <source>
        <strain evidence="6">cv. AL8/78</strain>
    </source>
</reference>
<dbReference type="GO" id="GO:0005634">
    <property type="term" value="C:nucleus"/>
    <property type="evidence" value="ECO:0007669"/>
    <property type="project" value="TreeGrafter"/>
</dbReference>
<feature type="region of interest" description="Disordered" evidence="4">
    <location>
        <begin position="68"/>
        <end position="141"/>
    </location>
</feature>
<name>A0A453C4T2_AEGTS</name>
<dbReference type="SUPFAM" id="SSF55724">
    <property type="entry name" value="Mog1p/PsbP-like"/>
    <property type="match status" value="1"/>
</dbReference>
<proteinExistence type="inferred from homology"/>
<accession>A0A453C4T2</accession>
<organism evidence="5 6">
    <name type="scientific">Aegilops tauschii subsp. strangulata</name>
    <name type="common">Goatgrass</name>
    <dbReference type="NCBI Taxonomy" id="200361"/>
    <lineage>
        <taxon>Eukaryota</taxon>
        <taxon>Viridiplantae</taxon>
        <taxon>Streptophyta</taxon>
        <taxon>Embryophyta</taxon>
        <taxon>Tracheophyta</taxon>
        <taxon>Spermatophyta</taxon>
        <taxon>Magnoliopsida</taxon>
        <taxon>Liliopsida</taxon>
        <taxon>Poales</taxon>
        <taxon>Poaceae</taxon>
        <taxon>BOP clade</taxon>
        <taxon>Pooideae</taxon>
        <taxon>Triticodae</taxon>
        <taxon>Triticeae</taxon>
        <taxon>Triticinae</taxon>
        <taxon>Aegilops</taxon>
    </lineage>
</organism>
<keyword evidence="6" id="KW-1185">Reference proteome</keyword>
<evidence type="ECO:0000256" key="2">
    <source>
        <dbReference type="ARBA" id="ARBA00022448"/>
    </source>
</evidence>
<evidence type="ECO:0000256" key="1">
    <source>
        <dbReference type="ARBA" id="ARBA00010307"/>
    </source>
</evidence>
<keyword evidence="2" id="KW-0813">Transport</keyword>